<dbReference type="KEGG" id="nma:NMA1956"/>
<organism evidence="2 3">
    <name type="scientific">Neisseria meningitidis serogroup A / serotype 4A (strain DSM 15465 / Z2491)</name>
    <dbReference type="NCBI Taxonomy" id="122587"/>
    <lineage>
        <taxon>Bacteria</taxon>
        <taxon>Pseudomonadati</taxon>
        <taxon>Pseudomonadota</taxon>
        <taxon>Betaproteobacteria</taxon>
        <taxon>Neisseriales</taxon>
        <taxon>Neisseriaceae</taxon>
        <taxon>Neisseria</taxon>
    </lineage>
</organism>
<dbReference type="EnsemblBacteria" id="CAM09068">
    <property type="protein sequence ID" value="CAM09068"/>
    <property type="gene ID" value="NMA1956"/>
</dbReference>
<dbReference type="HOGENOM" id="CLU_044348_11_0_4"/>
<accession>A0A0U1RK17</accession>
<evidence type="ECO:0000313" key="3">
    <source>
        <dbReference type="Proteomes" id="UP000000626"/>
    </source>
</evidence>
<gene>
    <name evidence="2" type="ordered locus">NMA1956</name>
</gene>
<proteinExistence type="predicted"/>
<dbReference type="EMBL" id="AL157959">
    <property type="protein sequence ID" value="CAM09068.1"/>
    <property type="molecule type" value="Genomic_DNA"/>
</dbReference>
<protein>
    <submittedName>
        <fullName evidence="2">Insertion element IS1016 transposase</fullName>
    </submittedName>
</protein>
<evidence type="ECO:0000259" key="1">
    <source>
        <dbReference type="SMART" id="SM01126"/>
    </source>
</evidence>
<dbReference type="AlphaFoldDB" id="A0A0U1RK17"/>
<evidence type="ECO:0000313" key="2">
    <source>
        <dbReference type="EMBL" id="CAM09068.1"/>
    </source>
</evidence>
<dbReference type="InterPro" id="IPR024445">
    <property type="entry name" value="Tnp_ISXO2-like"/>
</dbReference>
<dbReference type="Pfam" id="PF12762">
    <property type="entry name" value="DDE_Tnp_IS1595"/>
    <property type="match status" value="1"/>
</dbReference>
<sequence length="222" mass="25352">MLPSKYEDNTLQIKEKSTERTAPFFVLEVTARSAADILGIHPNSAALFYRKIRTVINHHLALAADEVFEGSVEPDESDFGGRRKGRRGRGAAGKVVVFGILKRNGRVYTVVVDNAKSETLLPVIKKKIMPDSIVYTDSLSSCDKLDVSGFIHYRINHSKEFADRQNHINGIENFWNQAKRVLRKYNGIDRKFFPLFLKECEFRFNFGTPSQQLKILRDWCGI</sequence>
<reference evidence="2 3" key="1">
    <citation type="journal article" date="2000" name="Nature">
        <title>Complete DNA sequence of a serogroup A strain of Neisseria meningitidis Z2491.</title>
        <authorList>
            <person name="Parkhill J."/>
            <person name="Achtman M."/>
            <person name="James K.D."/>
            <person name="Bentley S.D."/>
            <person name="Churcher C."/>
            <person name="Klee S.R."/>
            <person name="Morelli G."/>
            <person name="Basham D."/>
            <person name="Brown D."/>
            <person name="Chillingworth T."/>
            <person name="Davies R.M."/>
            <person name="Davis P."/>
            <person name="Devlin K."/>
            <person name="Feltwell T."/>
            <person name="Hamlin N."/>
            <person name="Holroyd S."/>
            <person name="Jagels K."/>
            <person name="Leather S."/>
            <person name="Moule S."/>
            <person name="Mungall K."/>
            <person name="Quail M.A."/>
            <person name="Rajandream M.A."/>
            <person name="Rutherford K.M."/>
            <person name="Simmonds M."/>
            <person name="Skelton J."/>
            <person name="Whitehead S."/>
            <person name="Spratt B.G."/>
            <person name="Barrell B.G."/>
        </authorList>
    </citation>
    <scope>NUCLEOTIDE SEQUENCE [LARGE SCALE GENOMIC DNA]</scope>
    <source>
        <strain evidence="3">DSM 15465 / Z2491</strain>
    </source>
</reference>
<feature type="domain" description="ISXO2-like transposase" evidence="1">
    <location>
        <begin position="67"/>
        <end position="205"/>
    </location>
</feature>
<dbReference type="InterPro" id="IPR053164">
    <property type="entry name" value="IS1016-like_transposase"/>
</dbReference>
<dbReference type="Proteomes" id="UP000000626">
    <property type="component" value="Chromosome"/>
</dbReference>
<dbReference type="SMART" id="SM01126">
    <property type="entry name" value="DDE_Tnp_IS1595"/>
    <property type="match status" value="1"/>
</dbReference>
<dbReference type="PANTHER" id="PTHR47163">
    <property type="entry name" value="DDE_TNP_IS1595 DOMAIN-CONTAINING PROTEIN"/>
    <property type="match status" value="1"/>
</dbReference>
<dbReference type="NCBIfam" id="NF033547">
    <property type="entry name" value="transpos_IS1595"/>
    <property type="match status" value="1"/>
</dbReference>
<name>A0A0U1RK17_NEIMA</name>
<dbReference type="PANTHER" id="PTHR47163:SF2">
    <property type="entry name" value="SI:DKEY-17M8.2"/>
    <property type="match status" value="1"/>
</dbReference>